<dbReference type="Gene3D" id="3.20.140.10">
    <property type="entry name" value="nicotinate phosphoribosyltransferase"/>
    <property type="match status" value="3"/>
</dbReference>
<evidence type="ECO:0000256" key="1">
    <source>
        <dbReference type="ARBA" id="ARBA00004952"/>
    </source>
</evidence>
<evidence type="ECO:0000259" key="9">
    <source>
        <dbReference type="Pfam" id="PF04095"/>
    </source>
</evidence>
<dbReference type="Pfam" id="PF04095">
    <property type="entry name" value="NAPRTase"/>
    <property type="match status" value="1"/>
</dbReference>
<dbReference type="SUPFAM" id="SSF54675">
    <property type="entry name" value="Nicotinate/Quinolinate PRTase N-terminal domain-like"/>
    <property type="match status" value="1"/>
</dbReference>
<evidence type="ECO:0000256" key="2">
    <source>
        <dbReference type="ARBA" id="ARBA00010897"/>
    </source>
</evidence>
<proteinExistence type="inferred from homology"/>
<dbReference type="GO" id="GO:0016757">
    <property type="term" value="F:glycosyltransferase activity"/>
    <property type="evidence" value="ECO:0007669"/>
    <property type="project" value="UniProtKB-KW"/>
</dbReference>
<dbReference type="GO" id="GO:0034355">
    <property type="term" value="P:NAD+ biosynthetic process via the salvage pathway"/>
    <property type="evidence" value="ECO:0007669"/>
    <property type="project" value="TreeGrafter"/>
</dbReference>
<evidence type="ECO:0000313" key="11">
    <source>
        <dbReference type="EMBL" id="KAG0266115.1"/>
    </source>
</evidence>
<feature type="domain" description="Nicotinate/nicotinamide phosphoribosyltransferase" evidence="9">
    <location>
        <begin position="238"/>
        <end position="527"/>
    </location>
</feature>
<feature type="compositionally biased region" description="Low complexity" evidence="8">
    <location>
        <begin position="155"/>
        <end position="166"/>
    </location>
</feature>
<comment type="pathway">
    <text evidence="1">Cofactor biosynthesis; NAD(+) biosynthesis; nicotinate D-ribonucleotide from nicotinate: step 1/1.</text>
</comment>
<dbReference type="EC" id="6.3.4.21" evidence="3"/>
<comment type="caution">
    <text evidence="11">The sequence shown here is derived from an EMBL/GenBank/DDBJ whole genome shotgun (WGS) entry which is preliminary data.</text>
</comment>
<comment type="similarity">
    <text evidence="2">Belongs to the NAPRTase family.</text>
</comment>
<dbReference type="Proteomes" id="UP000807716">
    <property type="component" value="Unassembled WGS sequence"/>
</dbReference>
<evidence type="ECO:0000256" key="4">
    <source>
        <dbReference type="ARBA" id="ARBA00022553"/>
    </source>
</evidence>
<feature type="compositionally biased region" description="Polar residues" evidence="8">
    <location>
        <begin position="1"/>
        <end position="17"/>
    </location>
</feature>
<gene>
    <name evidence="11" type="primary">NPT1</name>
    <name evidence="11" type="ORF">DFQ27_000162</name>
</gene>
<evidence type="ECO:0000256" key="5">
    <source>
        <dbReference type="ARBA" id="ARBA00022598"/>
    </source>
</evidence>
<comment type="catalytic activity">
    <reaction evidence="7">
        <text>5-phospho-alpha-D-ribose 1-diphosphate + nicotinate + ATP + H2O = nicotinate beta-D-ribonucleotide + ADP + phosphate + diphosphate</text>
        <dbReference type="Rhea" id="RHEA:36163"/>
        <dbReference type="ChEBI" id="CHEBI:15377"/>
        <dbReference type="ChEBI" id="CHEBI:30616"/>
        <dbReference type="ChEBI" id="CHEBI:32544"/>
        <dbReference type="ChEBI" id="CHEBI:33019"/>
        <dbReference type="ChEBI" id="CHEBI:43474"/>
        <dbReference type="ChEBI" id="CHEBI:57502"/>
        <dbReference type="ChEBI" id="CHEBI:58017"/>
        <dbReference type="ChEBI" id="CHEBI:456216"/>
        <dbReference type="EC" id="6.3.4.21"/>
    </reaction>
</comment>
<evidence type="ECO:0000256" key="8">
    <source>
        <dbReference type="SAM" id="MobiDB-lite"/>
    </source>
</evidence>
<dbReference type="InterPro" id="IPR040727">
    <property type="entry name" value="NAPRTase_N"/>
</dbReference>
<dbReference type="PIRSF" id="PIRSF000484">
    <property type="entry name" value="NAPRT"/>
    <property type="match status" value="1"/>
</dbReference>
<feature type="region of interest" description="Disordered" evidence="8">
    <location>
        <begin position="138"/>
        <end position="169"/>
    </location>
</feature>
<dbReference type="InterPro" id="IPR041525">
    <property type="entry name" value="N/Namide_PRibTrfase"/>
</dbReference>
<reference evidence="11" key="1">
    <citation type="journal article" date="2020" name="Fungal Divers.">
        <title>Resolving the Mortierellaceae phylogeny through synthesis of multi-gene phylogenetics and phylogenomics.</title>
        <authorList>
            <person name="Vandepol N."/>
            <person name="Liber J."/>
            <person name="Desiro A."/>
            <person name="Na H."/>
            <person name="Kennedy M."/>
            <person name="Barry K."/>
            <person name="Grigoriev I.V."/>
            <person name="Miller A.N."/>
            <person name="O'Donnell K."/>
            <person name="Stajich J.E."/>
            <person name="Bonito G."/>
        </authorList>
    </citation>
    <scope>NUCLEOTIDE SEQUENCE</scope>
    <source>
        <strain evidence="11">BC1065</strain>
    </source>
</reference>
<dbReference type="AlphaFoldDB" id="A0A9P6QEI5"/>
<feature type="compositionally biased region" description="Low complexity" evidence="8">
    <location>
        <begin position="272"/>
        <end position="306"/>
    </location>
</feature>
<dbReference type="PANTHER" id="PTHR11098">
    <property type="entry name" value="NICOTINATE PHOSPHORIBOSYLTRANSFERASE"/>
    <property type="match status" value="1"/>
</dbReference>
<feature type="region of interest" description="Disordered" evidence="8">
    <location>
        <begin position="272"/>
        <end position="315"/>
    </location>
</feature>
<dbReference type="SUPFAM" id="SSF51690">
    <property type="entry name" value="Nicotinate/Quinolinate PRTase C-terminal domain-like"/>
    <property type="match status" value="2"/>
</dbReference>
<evidence type="ECO:0000256" key="3">
    <source>
        <dbReference type="ARBA" id="ARBA00013236"/>
    </source>
</evidence>
<dbReference type="PANTHER" id="PTHR11098:SF1">
    <property type="entry name" value="NICOTINATE PHOSPHORIBOSYLTRANSFERASE"/>
    <property type="match status" value="1"/>
</dbReference>
<dbReference type="Pfam" id="PF17767">
    <property type="entry name" value="NAPRTase_N"/>
    <property type="match status" value="1"/>
</dbReference>
<keyword evidence="11" id="KW-0328">Glycosyltransferase</keyword>
<feature type="region of interest" description="Disordered" evidence="8">
    <location>
        <begin position="1"/>
        <end position="22"/>
    </location>
</feature>
<dbReference type="GO" id="GO:0005829">
    <property type="term" value="C:cytosol"/>
    <property type="evidence" value="ECO:0007669"/>
    <property type="project" value="TreeGrafter"/>
</dbReference>
<keyword evidence="11" id="KW-0808">Transferase</keyword>
<keyword evidence="5" id="KW-0436">Ligase</keyword>
<feature type="domain" description="Nicotinate phosphoribosyltransferase N-terminal" evidence="10">
    <location>
        <begin position="32"/>
        <end position="134"/>
    </location>
</feature>
<dbReference type="GO" id="GO:0004516">
    <property type="term" value="F:nicotinate phosphoribosyltransferase activity"/>
    <property type="evidence" value="ECO:0007669"/>
    <property type="project" value="UniProtKB-EC"/>
</dbReference>
<keyword evidence="12" id="KW-1185">Reference proteome</keyword>
<keyword evidence="4" id="KW-0597">Phosphoprotein</keyword>
<sequence>MTASQSPSIAQNGTADSSLDPFRPSDACRSLLDNDLYKLTMQQAVREHYPNTPVSYTLTNRSPEIARIPPSALPWLTARLYQLGEVRLTQDERHFLERKCPYLTKDYLDWLQHEFRFRPASQIHIEYRPLASFSATPSRETTASASKLGGNGRSTTTTATTTTMTTPEEGKRVQAQAVVEHLSITVSGLWDEVILYEIPILALVSEAFFRFGDTDWDYAGQFEGARDKARQLVLGGARFAEFGTRRRRDYETQRVVMEGLIAGAKEGAEALAANGSSTTTTSSSSSSSSPSTTTTTTAANTTQPASNHHHTRGSKKAGALLGTSNLHFAHLYDLVPIGTLAHEWVMGTAAILGDAGEANLVALQKWNETYPSHLHIALTDTFTTKVFLANAWDPVAKHWDGVRHDSGDPFEFADQMSALCARAVQEERSEAKLPRTRAIVFSDGLSTKRALALQQHMDNKQQPYQATTFGIGTHFTNDFQRLSKPEEPSPAMNIVVKLKTCRGRVCVKLSDDQGKESGTSEAVERVRCQIAKYAV</sequence>
<organism evidence="11 12">
    <name type="scientific">Actinomortierella ambigua</name>
    <dbReference type="NCBI Taxonomy" id="1343610"/>
    <lineage>
        <taxon>Eukaryota</taxon>
        <taxon>Fungi</taxon>
        <taxon>Fungi incertae sedis</taxon>
        <taxon>Mucoromycota</taxon>
        <taxon>Mortierellomycotina</taxon>
        <taxon>Mortierellomycetes</taxon>
        <taxon>Mortierellales</taxon>
        <taxon>Mortierellaceae</taxon>
        <taxon>Actinomortierella</taxon>
    </lineage>
</organism>
<evidence type="ECO:0000313" key="12">
    <source>
        <dbReference type="Proteomes" id="UP000807716"/>
    </source>
</evidence>
<protein>
    <recommendedName>
        <fullName evidence="3">nicotinate phosphoribosyltransferase</fullName>
        <ecNumber evidence="3">6.3.4.21</ecNumber>
    </recommendedName>
</protein>
<keyword evidence="6" id="KW-0662">Pyridine nucleotide biosynthesis</keyword>
<name>A0A9P6QEI5_9FUNG</name>
<evidence type="ECO:0000259" key="10">
    <source>
        <dbReference type="Pfam" id="PF17767"/>
    </source>
</evidence>
<dbReference type="OrthoDB" id="193380at2759"/>
<dbReference type="InterPro" id="IPR036068">
    <property type="entry name" value="Nicotinate_pribotase-like_C"/>
</dbReference>
<accession>A0A9P6QEI5</accession>
<evidence type="ECO:0000256" key="7">
    <source>
        <dbReference type="ARBA" id="ARBA00048668"/>
    </source>
</evidence>
<evidence type="ECO:0000256" key="6">
    <source>
        <dbReference type="ARBA" id="ARBA00022642"/>
    </source>
</evidence>
<dbReference type="EMBL" id="JAAAJB010000101">
    <property type="protein sequence ID" value="KAG0266115.1"/>
    <property type="molecule type" value="Genomic_DNA"/>
</dbReference>
<dbReference type="InterPro" id="IPR007229">
    <property type="entry name" value="Nic_PRibTrfase-Fam"/>
</dbReference>